<proteinExistence type="inferred from homology"/>
<evidence type="ECO:0000256" key="3">
    <source>
        <dbReference type="ARBA" id="ARBA00022741"/>
    </source>
</evidence>
<dbReference type="NCBIfam" id="TIGR01351">
    <property type="entry name" value="adk"/>
    <property type="match status" value="1"/>
</dbReference>
<evidence type="ECO:0000313" key="9">
    <source>
        <dbReference type="EMBL" id="OGL44128.1"/>
    </source>
</evidence>
<feature type="binding site" evidence="5">
    <location>
        <begin position="57"/>
        <end position="59"/>
    </location>
    <ligand>
        <name>AMP</name>
        <dbReference type="ChEBI" id="CHEBI:456215"/>
    </ligand>
</feature>
<dbReference type="Pfam" id="PF00406">
    <property type="entry name" value="ADK"/>
    <property type="match status" value="1"/>
</dbReference>
<dbReference type="Pfam" id="PF05191">
    <property type="entry name" value="ADK_lid"/>
    <property type="match status" value="1"/>
</dbReference>
<dbReference type="SUPFAM" id="SSF52540">
    <property type="entry name" value="P-loop containing nucleoside triphosphate hydrolases"/>
    <property type="match status" value="1"/>
</dbReference>
<organism evidence="9 10">
    <name type="scientific">Candidatus Schekmanbacteria bacterium RBG_13_48_7</name>
    <dbReference type="NCBI Taxonomy" id="1817878"/>
    <lineage>
        <taxon>Bacteria</taxon>
        <taxon>Candidatus Schekmaniibacteriota</taxon>
    </lineage>
</organism>
<feature type="binding site" evidence="5">
    <location>
        <position position="150"/>
    </location>
    <ligand>
        <name>Zn(2+)</name>
        <dbReference type="ChEBI" id="CHEBI:29105"/>
        <note>structural</note>
    </ligand>
</feature>
<feature type="binding site" evidence="5">
    <location>
        <position position="31"/>
    </location>
    <ligand>
        <name>AMP</name>
        <dbReference type="ChEBI" id="CHEBI:456215"/>
    </ligand>
</feature>
<dbReference type="PRINTS" id="PR00094">
    <property type="entry name" value="ADENYLTKNASE"/>
</dbReference>
<comment type="catalytic activity">
    <reaction evidence="5 7">
        <text>AMP + ATP = 2 ADP</text>
        <dbReference type="Rhea" id="RHEA:12973"/>
        <dbReference type="ChEBI" id="CHEBI:30616"/>
        <dbReference type="ChEBI" id="CHEBI:456215"/>
        <dbReference type="ChEBI" id="CHEBI:456216"/>
        <dbReference type="EC" id="2.7.4.3"/>
    </reaction>
</comment>
<dbReference type="GO" id="GO:0008270">
    <property type="term" value="F:zinc ion binding"/>
    <property type="evidence" value="ECO:0007669"/>
    <property type="project" value="UniProtKB-UniRule"/>
</dbReference>
<evidence type="ECO:0000256" key="7">
    <source>
        <dbReference type="RuleBase" id="RU003331"/>
    </source>
</evidence>
<feature type="binding site" evidence="5">
    <location>
        <position position="127"/>
    </location>
    <ligand>
        <name>ATP</name>
        <dbReference type="ChEBI" id="CHEBI:30616"/>
    </ligand>
</feature>
<feature type="binding site" evidence="5">
    <location>
        <begin position="10"/>
        <end position="15"/>
    </location>
    <ligand>
        <name>ATP</name>
        <dbReference type="ChEBI" id="CHEBI:30616"/>
    </ligand>
</feature>
<dbReference type="Gene3D" id="3.40.50.300">
    <property type="entry name" value="P-loop containing nucleotide triphosphate hydrolases"/>
    <property type="match status" value="1"/>
</dbReference>
<comment type="similarity">
    <text evidence="5 6">Belongs to the adenylate kinase family.</text>
</comment>
<keyword evidence="1 5" id="KW-0808">Transferase</keyword>
<evidence type="ECO:0000256" key="1">
    <source>
        <dbReference type="ARBA" id="ARBA00022679"/>
    </source>
</evidence>
<dbReference type="HAMAP" id="MF_00235">
    <property type="entry name" value="Adenylate_kinase_Adk"/>
    <property type="match status" value="1"/>
</dbReference>
<reference evidence="9 10" key="1">
    <citation type="journal article" date="2016" name="Nat. Commun.">
        <title>Thousands of microbial genomes shed light on interconnected biogeochemical processes in an aquifer system.</title>
        <authorList>
            <person name="Anantharaman K."/>
            <person name="Brown C.T."/>
            <person name="Hug L.A."/>
            <person name="Sharon I."/>
            <person name="Castelle C.J."/>
            <person name="Probst A.J."/>
            <person name="Thomas B.C."/>
            <person name="Singh A."/>
            <person name="Wilkins M.J."/>
            <person name="Karaoz U."/>
            <person name="Brodie E.L."/>
            <person name="Williams K.H."/>
            <person name="Hubbard S.S."/>
            <person name="Banfield J.F."/>
        </authorList>
    </citation>
    <scope>NUCLEOTIDE SEQUENCE [LARGE SCALE GENOMIC DNA]</scope>
</reference>
<dbReference type="UniPathway" id="UPA00588">
    <property type="reaction ID" value="UER00649"/>
</dbReference>
<comment type="subunit">
    <text evidence="5 7">Monomer.</text>
</comment>
<keyword evidence="5" id="KW-0963">Cytoplasm</keyword>
<comment type="caution">
    <text evidence="5">Lacks conserved residue(s) required for the propagation of feature annotation.</text>
</comment>
<dbReference type="CDD" id="cd01428">
    <property type="entry name" value="ADK"/>
    <property type="match status" value="1"/>
</dbReference>
<feature type="binding site" evidence="5">
    <location>
        <position position="130"/>
    </location>
    <ligand>
        <name>Zn(2+)</name>
        <dbReference type="ChEBI" id="CHEBI:29105"/>
        <note>structural</note>
    </ligand>
</feature>
<keyword evidence="3 5" id="KW-0547">Nucleotide-binding</keyword>
<sequence length="216" mass="24527">MRLILLGPPGAGKGTQAKMLQEKYSIPQISTGDILRQAVKNQTKLGKESESYMNQGKLVPDSLIMELINERIQKPDCQKGMIMDGFPRTIEQAKELDKLLNKKEIKLNHVLEIVLPEDEVVLRLSGRRTCKNCGNMFHIKFKPPKKDGLCDSCGGELYQRKDDQEETIINRLKVYTDQTAPLTKYFKKQNLLRSISGFGSLDEVFNKIIKTIEKSA</sequence>
<name>A0A1F7RSQ8_9BACT</name>
<evidence type="ECO:0000259" key="8">
    <source>
        <dbReference type="Pfam" id="PF05191"/>
    </source>
</evidence>
<dbReference type="InterPro" id="IPR006259">
    <property type="entry name" value="Adenyl_kin_sub"/>
</dbReference>
<protein>
    <recommendedName>
        <fullName evidence="5 7">Adenylate kinase</fullName>
        <shortName evidence="5">AK</shortName>
        <ecNumber evidence="5 7">2.7.4.3</ecNumber>
    </recommendedName>
    <alternativeName>
        <fullName evidence="5">ATP-AMP transphosphorylase</fullName>
    </alternativeName>
    <alternativeName>
        <fullName evidence="5">ATP:AMP phosphotransferase</fullName>
    </alternativeName>
    <alternativeName>
        <fullName evidence="5">Adenylate monophosphate kinase</fullName>
    </alternativeName>
</protein>
<evidence type="ECO:0000256" key="6">
    <source>
        <dbReference type="RuleBase" id="RU003330"/>
    </source>
</evidence>
<dbReference type="GO" id="GO:0005737">
    <property type="term" value="C:cytoplasm"/>
    <property type="evidence" value="ECO:0007669"/>
    <property type="project" value="UniProtKB-SubCell"/>
</dbReference>
<dbReference type="Proteomes" id="UP000179266">
    <property type="component" value="Unassembled WGS sequence"/>
</dbReference>
<dbReference type="GO" id="GO:0004017">
    <property type="term" value="F:AMP kinase activity"/>
    <property type="evidence" value="ECO:0007669"/>
    <property type="project" value="UniProtKB-UniRule"/>
</dbReference>
<evidence type="ECO:0000256" key="5">
    <source>
        <dbReference type="HAMAP-Rule" id="MF_00235"/>
    </source>
</evidence>
<feature type="binding site" evidence="5">
    <location>
        <position position="160"/>
    </location>
    <ligand>
        <name>AMP</name>
        <dbReference type="ChEBI" id="CHEBI:456215"/>
    </ligand>
</feature>
<keyword evidence="5" id="KW-0479">Metal-binding</keyword>
<evidence type="ECO:0000313" key="10">
    <source>
        <dbReference type="Proteomes" id="UP000179266"/>
    </source>
</evidence>
<dbReference type="PROSITE" id="PS00113">
    <property type="entry name" value="ADENYLATE_KINASE"/>
    <property type="match status" value="1"/>
</dbReference>
<dbReference type="InterPro" id="IPR007862">
    <property type="entry name" value="Adenylate_kinase_lid-dom"/>
</dbReference>
<dbReference type="EC" id="2.7.4.3" evidence="5 7"/>
<feature type="region of interest" description="NMP" evidence="5">
    <location>
        <begin position="30"/>
        <end position="59"/>
    </location>
</feature>
<feature type="region of interest" description="LID" evidence="5">
    <location>
        <begin position="126"/>
        <end position="163"/>
    </location>
</feature>
<feature type="binding site" evidence="5">
    <location>
        <position position="153"/>
    </location>
    <ligand>
        <name>Zn(2+)</name>
        <dbReference type="ChEBI" id="CHEBI:29105"/>
        <note>structural</note>
    </ligand>
</feature>
<gene>
    <name evidence="5" type="primary">adk</name>
    <name evidence="9" type="ORF">A2161_13845</name>
</gene>
<comment type="caution">
    <text evidence="9">The sequence shown here is derived from an EMBL/GenBank/DDBJ whole genome shotgun (WGS) entry which is preliminary data.</text>
</comment>
<feature type="binding site" evidence="5">
    <location>
        <position position="36"/>
    </location>
    <ligand>
        <name>AMP</name>
        <dbReference type="ChEBI" id="CHEBI:456215"/>
    </ligand>
</feature>
<dbReference type="InterPro" id="IPR027417">
    <property type="entry name" value="P-loop_NTPase"/>
</dbReference>
<dbReference type="FunFam" id="3.40.50.300:FF:000106">
    <property type="entry name" value="Adenylate kinase mitochondrial"/>
    <property type="match status" value="1"/>
</dbReference>
<evidence type="ECO:0000256" key="4">
    <source>
        <dbReference type="ARBA" id="ARBA00022777"/>
    </source>
</evidence>
<comment type="subcellular location">
    <subcellularLocation>
        <location evidence="5 7">Cytoplasm</location>
    </subcellularLocation>
</comment>
<dbReference type="AlphaFoldDB" id="A0A1F7RSQ8"/>
<feature type="domain" description="Adenylate kinase active site lid" evidence="8">
    <location>
        <begin position="127"/>
        <end position="162"/>
    </location>
</feature>
<evidence type="ECO:0000256" key="2">
    <source>
        <dbReference type="ARBA" id="ARBA00022727"/>
    </source>
</evidence>
<keyword evidence="5 7" id="KW-0067">ATP-binding</keyword>
<feature type="binding site" evidence="5">
    <location>
        <begin position="85"/>
        <end position="88"/>
    </location>
    <ligand>
        <name>AMP</name>
        <dbReference type="ChEBI" id="CHEBI:456215"/>
    </ligand>
</feature>
<keyword evidence="2 5" id="KW-0545">Nucleotide biosynthesis</keyword>
<feature type="binding site" evidence="5">
    <location>
        <position position="199"/>
    </location>
    <ligand>
        <name>ATP</name>
        <dbReference type="ChEBI" id="CHEBI:30616"/>
    </ligand>
</feature>
<accession>A0A1F7RSQ8</accession>
<dbReference type="EMBL" id="MGDD01000240">
    <property type="protein sequence ID" value="OGL44128.1"/>
    <property type="molecule type" value="Genomic_DNA"/>
</dbReference>
<dbReference type="InterPro" id="IPR033690">
    <property type="entry name" value="Adenylat_kinase_CS"/>
</dbReference>
<feature type="binding site" evidence="5">
    <location>
        <position position="171"/>
    </location>
    <ligand>
        <name>AMP</name>
        <dbReference type="ChEBI" id="CHEBI:456215"/>
    </ligand>
</feature>
<dbReference type="NCBIfam" id="NF001380">
    <property type="entry name" value="PRK00279.1-2"/>
    <property type="match status" value="1"/>
</dbReference>
<dbReference type="PANTHER" id="PTHR23359">
    <property type="entry name" value="NUCLEOTIDE KINASE"/>
    <property type="match status" value="1"/>
</dbReference>
<comment type="pathway">
    <text evidence="5">Purine metabolism; AMP biosynthesis via salvage pathway; AMP from ADP: step 1/1.</text>
</comment>
<dbReference type="NCBIfam" id="NF011100">
    <property type="entry name" value="PRK14527.1"/>
    <property type="match status" value="1"/>
</dbReference>
<keyword evidence="5" id="KW-0862">Zinc</keyword>
<keyword evidence="4 5" id="KW-0418">Kinase</keyword>
<dbReference type="GO" id="GO:0005524">
    <property type="term" value="F:ATP binding"/>
    <property type="evidence" value="ECO:0007669"/>
    <property type="project" value="UniProtKB-UniRule"/>
</dbReference>
<dbReference type="NCBIfam" id="NF001381">
    <property type="entry name" value="PRK00279.1-3"/>
    <property type="match status" value="1"/>
</dbReference>
<dbReference type="GO" id="GO:0044209">
    <property type="term" value="P:AMP salvage"/>
    <property type="evidence" value="ECO:0007669"/>
    <property type="project" value="UniProtKB-UniRule"/>
</dbReference>
<dbReference type="InterPro" id="IPR000850">
    <property type="entry name" value="Adenylat/UMP-CMP_kin"/>
</dbReference>
<feature type="binding site" evidence="5">
    <location>
        <position position="133"/>
    </location>
    <ligand>
        <name>Zn(2+)</name>
        <dbReference type="ChEBI" id="CHEBI:29105"/>
        <note>structural</note>
    </ligand>
</feature>
<comment type="function">
    <text evidence="5">Catalyzes the reversible transfer of the terminal phosphate group between ATP and AMP. Plays an important role in cellular energy homeostasis and in adenine nucleotide metabolism.</text>
</comment>
<feature type="binding site" evidence="5">
    <location>
        <position position="92"/>
    </location>
    <ligand>
        <name>AMP</name>
        <dbReference type="ChEBI" id="CHEBI:456215"/>
    </ligand>
</feature>
<comment type="domain">
    <text evidence="5">Consists of three domains, a large central CORE domain and two small peripheral domains, NMPbind and LID, which undergo movements during catalysis. The LID domain closes over the site of phosphoryl transfer upon ATP binding. Assembling and dissambling the active center during each catalytic cycle provides an effective means to prevent ATP hydrolysis. Some bacteria have evolved a zinc-coordinating structure that stabilizes the LID domain.</text>
</comment>